<keyword evidence="1" id="KW-0812">Transmembrane</keyword>
<feature type="transmembrane region" description="Helical" evidence="1">
    <location>
        <begin position="105"/>
        <end position="126"/>
    </location>
</feature>
<accession>A0ABT7G0E5</accession>
<protein>
    <submittedName>
        <fullName evidence="2">Uncharacterized protein</fullName>
    </submittedName>
</protein>
<feature type="transmembrane region" description="Helical" evidence="1">
    <location>
        <begin position="79"/>
        <end position="99"/>
    </location>
</feature>
<evidence type="ECO:0000313" key="3">
    <source>
        <dbReference type="Proteomes" id="UP001243856"/>
    </source>
</evidence>
<feature type="transmembrane region" description="Helical" evidence="1">
    <location>
        <begin position="7"/>
        <end position="35"/>
    </location>
</feature>
<keyword evidence="1" id="KW-1133">Transmembrane helix</keyword>
<gene>
    <name evidence="2" type="ORF">QPX45_02885</name>
</gene>
<dbReference type="EMBL" id="JASNVK010000003">
    <property type="protein sequence ID" value="MDK4300202.1"/>
    <property type="molecule type" value="Genomic_DNA"/>
</dbReference>
<evidence type="ECO:0000313" key="2">
    <source>
        <dbReference type="EMBL" id="MDK4300202.1"/>
    </source>
</evidence>
<keyword evidence="1" id="KW-0472">Membrane</keyword>
<feature type="transmembrane region" description="Helical" evidence="1">
    <location>
        <begin position="47"/>
        <end position="67"/>
    </location>
</feature>
<organism evidence="2 3">
    <name type="scientific">Corynebacterium propinquum</name>
    <dbReference type="NCBI Taxonomy" id="43769"/>
    <lineage>
        <taxon>Bacteria</taxon>
        <taxon>Bacillati</taxon>
        <taxon>Actinomycetota</taxon>
        <taxon>Actinomycetes</taxon>
        <taxon>Mycobacteriales</taxon>
        <taxon>Corynebacteriaceae</taxon>
        <taxon>Corynebacterium</taxon>
    </lineage>
</organism>
<dbReference type="Proteomes" id="UP001243856">
    <property type="component" value="Unassembled WGS sequence"/>
</dbReference>
<proteinExistence type="predicted"/>
<dbReference type="RefSeq" id="WP_144736938.1">
    <property type="nucleotide sequence ID" value="NZ_CP100361.1"/>
</dbReference>
<name>A0ABT7G0E5_9CORY</name>
<evidence type="ECO:0000256" key="1">
    <source>
        <dbReference type="SAM" id="Phobius"/>
    </source>
</evidence>
<reference evidence="2 3" key="1">
    <citation type="submission" date="2023-05" db="EMBL/GenBank/DDBJ databases">
        <title>Metabolic capabilities are highly conserved among human nasal-associated Corynebacterium species in pangenomic analyses.</title>
        <authorList>
            <person name="Tran T.H."/>
            <person name="Roberts A.Q."/>
            <person name="Escapa I.F."/>
            <person name="Gao W."/>
            <person name="Conlan S."/>
            <person name="Kong H."/>
            <person name="Segre J.A."/>
            <person name="Kelly M.S."/>
            <person name="Lemon K.P."/>
        </authorList>
    </citation>
    <scope>NUCLEOTIDE SEQUENCE [LARGE SCALE GENOMIC DNA]</scope>
    <source>
        <strain evidence="2 3">KPL2811</strain>
    </source>
</reference>
<sequence>MGNFSSYANLLVAIISAILIAVAPIAVALGVIHVLGGLATISFVSALQWGLIALLLGLVLDGLVNIFSRVGYFASGLQMFHGQVFRTIIALILLVALYFFVTKNIWFALLASLVHAAGAATLVKIISD</sequence>
<keyword evidence="3" id="KW-1185">Reference proteome</keyword>
<comment type="caution">
    <text evidence="2">The sequence shown here is derived from an EMBL/GenBank/DDBJ whole genome shotgun (WGS) entry which is preliminary data.</text>
</comment>